<evidence type="ECO:0000313" key="2">
    <source>
        <dbReference type="Proteomes" id="UP001281761"/>
    </source>
</evidence>
<evidence type="ECO:0000313" key="1">
    <source>
        <dbReference type="EMBL" id="KAK2957553.1"/>
    </source>
</evidence>
<dbReference type="Proteomes" id="UP001281761">
    <property type="component" value="Unassembled WGS sequence"/>
</dbReference>
<accession>A0ABQ9Y1D4</accession>
<dbReference type="EMBL" id="JARBJD010000045">
    <property type="protein sequence ID" value="KAK2957553.1"/>
    <property type="molecule type" value="Genomic_DNA"/>
</dbReference>
<comment type="caution">
    <text evidence="1">The sequence shown here is derived from an EMBL/GenBank/DDBJ whole genome shotgun (WGS) entry which is preliminary data.</text>
</comment>
<reference evidence="1 2" key="1">
    <citation type="journal article" date="2022" name="bioRxiv">
        <title>Genomics of Preaxostyla Flagellates Illuminates Evolutionary Transitions and the Path Towards Mitochondrial Loss.</title>
        <authorList>
            <person name="Novak L.V.F."/>
            <person name="Treitli S.C."/>
            <person name="Pyrih J."/>
            <person name="Halakuc P."/>
            <person name="Pipaliya S.V."/>
            <person name="Vacek V."/>
            <person name="Brzon O."/>
            <person name="Soukal P."/>
            <person name="Eme L."/>
            <person name="Dacks J.B."/>
            <person name="Karnkowska A."/>
            <person name="Elias M."/>
            <person name="Hampl V."/>
        </authorList>
    </citation>
    <scope>NUCLEOTIDE SEQUENCE [LARGE SCALE GENOMIC DNA]</scope>
    <source>
        <strain evidence="1">NAU3</strain>
        <tissue evidence="1">Gut</tissue>
    </source>
</reference>
<proteinExistence type="predicted"/>
<protein>
    <submittedName>
        <fullName evidence="1">Uncharacterized protein</fullName>
    </submittedName>
</protein>
<name>A0ABQ9Y1D4_9EUKA</name>
<gene>
    <name evidence="1" type="ORF">BLNAU_7452</name>
</gene>
<keyword evidence="2" id="KW-1185">Reference proteome</keyword>
<sequence length="138" mass="15572">MGVMIIAVVLHNITLLLNSLLTNLSIRLLFNFLIELVRPLFFHTLHSNILSVPFAVLSEVITIIAPPSSSKVLSFSHLTILVNHPQHPASRSSHFCLTLLQSIDHNQHKQSRPRTACETFTTRSGGWRVDTHGYEVLW</sequence>
<organism evidence="1 2">
    <name type="scientific">Blattamonas nauphoetae</name>
    <dbReference type="NCBI Taxonomy" id="2049346"/>
    <lineage>
        <taxon>Eukaryota</taxon>
        <taxon>Metamonada</taxon>
        <taxon>Preaxostyla</taxon>
        <taxon>Oxymonadida</taxon>
        <taxon>Blattamonas</taxon>
    </lineage>
</organism>